<protein>
    <submittedName>
        <fullName evidence="1">Uncharacterized protein</fullName>
    </submittedName>
</protein>
<reference evidence="1 2" key="1">
    <citation type="submission" date="2017-02" db="EMBL/GenBank/DDBJ databases">
        <title>Draft genome of Saccharomonospora sp. 154.</title>
        <authorList>
            <person name="Alonso-Carmona G.S."/>
            <person name="De La Haba R."/>
            <person name="Vera-Gargallo B."/>
            <person name="Sandoval-Trujillo A.H."/>
            <person name="Ramirez-Duran N."/>
            <person name="Ventosa A."/>
        </authorList>
    </citation>
    <scope>NUCLEOTIDE SEQUENCE [LARGE SCALE GENOMIC DNA]</scope>
    <source>
        <strain evidence="1 2">LRS4.154</strain>
    </source>
</reference>
<keyword evidence="2" id="KW-1185">Reference proteome</keyword>
<gene>
    <name evidence="1" type="ORF">B1813_06705</name>
</gene>
<dbReference type="STRING" id="1962155.B1813_06705"/>
<proteinExistence type="predicted"/>
<name>A0A1V9A4J8_SACPI</name>
<dbReference type="EMBL" id="MWIH01000005">
    <property type="protein sequence ID" value="OQO91968.1"/>
    <property type="molecule type" value="Genomic_DNA"/>
</dbReference>
<comment type="caution">
    <text evidence="1">The sequence shown here is derived from an EMBL/GenBank/DDBJ whole genome shotgun (WGS) entry which is preliminary data.</text>
</comment>
<dbReference type="RefSeq" id="WP_081191106.1">
    <property type="nucleotide sequence ID" value="NZ_MWIH01000005.1"/>
</dbReference>
<dbReference type="Proteomes" id="UP000192591">
    <property type="component" value="Unassembled WGS sequence"/>
</dbReference>
<evidence type="ECO:0000313" key="1">
    <source>
        <dbReference type="EMBL" id="OQO91968.1"/>
    </source>
</evidence>
<sequence length="62" mass="6889">MVSESRVLAAVAEREQWHRGKAAKLWNLVQHTHNVDAMSAAQWHDREATALGQIIAQAGGER</sequence>
<accession>A0A1V9A4J8</accession>
<organism evidence="1 2">
    <name type="scientific">Saccharomonospora piscinae</name>
    <dbReference type="NCBI Taxonomy" id="687388"/>
    <lineage>
        <taxon>Bacteria</taxon>
        <taxon>Bacillati</taxon>
        <taxon>Actinomycetota</taxon>
        <taxon>Actinomycetes</taxon>
        <taxon>Pseudonocardiales</taxon>
        <taxon>Pseudonocardiaceae</taxon>
        <taxon>Saccharomonospora</taxon>
    </lineage>
</organism>
<dbReference type="AlphaFoldDB" id="A0A1V9A4J8"/>
<evidence type="ECO:0000313" key="2">
    <source>
        <dbReference type="Proteomes" id="UP000192591"/>
    </source>
</evidence>